<dbReference type="InterPro" id="IPR014923">
    <property type="entry name" value="DUF1802"/>
</dbReference>
<proteinExistence type="predicted"/>
<dbReference type="Proteomes" id="UP000293568">
    <property type="component" value="Chromosome"/>
</dbReference>
<gene>
    <name evidence="1" type="ORF">ET464_00415</name>
</gene>
<keyword evidence="2" id="KW-1185">Reference proteome</keyword>
<name>A0A4P6ERC8_9BACL</name>
<reference evidence="1 2" key="1">
    <citation type="submission" date="2019-01" db="EMBL/GenBank/DDBJ databases">
        <title>Genome sequencing of strain FW100M-2.</title>
        <authorList>
            <person name="Heo J."/>
            <person name="Kim S.-J."/>
            <person name="Kim J.-S."/>
            <person name="Hong S.-B."/>
            <person name="Kwon S.-W."/>
        </authorList>
    </citation>
    <scope>NUCLEOTIDE SEQUENCE [LARGE SCALE GENOMIC DNA]</scope>
    <source>
        <strain evidence="1 2">FW100M-2</strain>
    </source>
</reference>
<dbReference type="EMBL" id="CP035492">
    <property type="protein sequence ID" value="QAY65076.1"/>
    <property type="molecule type" value="Genomic_DNA"/>
</dbReference>
<protein>
    <submittedName>
        <fullName evidence="1">DUF1802 family protein</fullName>
    </submittedName>
</protein>
<organism evidence="1 2">
    <name type="scientific">Paenibacillus protaetiae</name>
    <dbReference type="NCBI Taxonomy" id="2509456"/>
    <lineage>
        <taxon>Bacteria</taxon>
        <taxon>Bacillati</taxon>
        <taxon>Bacillota</taxon>
        <taxon>Bacilli</taxon>
        <taxon>Bacillales</taxon>
        <taxon>Paenibacillaceae</taxon>
        <taxon>Paenibacillus</taxon>
    </lineage>
</organism>
<accession>A0A4P6ERC8</accession>
<dbReference type="PIRSF" id="PIRSF018957">
    <property type="entry name" value="UCP018957"/>
    <property type="match status" value="1"/>
</dbReference>
<evidence type="ECO:0000313" key="2">
    <source>
        <dbReference type="Proteomes" id="UP000293568"/>
    </source>
</evidence>
<dbReference type="InterPro" id="IPR008307">
    <property type="entry name" value="UCP018957"/>
</dbReference>
<dbReference type="AlphaFoldDB" id="A0A4P6ERC8"/>
<dbReference type="OrthoDB" id="9808776at2"/>
<dbReference type="Pfam" id="PF08819">
    <property type="entry name" value="DUF1802"/>
    <property type="match status" value="1"/>
</dbReference>
<evidence type="ECO:0000313" key="1">
    <source>
        <dbReference type="EMBL" id="QAY65076.1"/>
    </source>
</evidence>
<dbReference type="KEGG" id="pprt:ET464_00415"/>
<sequence>MGITIHRDPIVLKEWAVIIKALLEGKQIVVMRKGGIREEAKDFQLVSDSFYLFPTYEHQKEELLKEQYRGELAETLTEWPLPEGVPLRAYAAVEEDIEITDPETLKKLEPFHIWTERFAEERLRWKKTKPLHLLLLRVYRLDEPKNMPLRDSYNGCKSWVRLEDEAPSGGMTPVLSAEQFQAEASRIREALQRIQS</sequence>